<comment type="subcellular location">
    <subcellularLocation>
        <location evidence="1">Cell membrane</location>
        <topology evidence="1">Multi-pass membrane protein</topology>
    </subcellularLocation>
</comment>
<evidence type="ECO:0000256" key="4">
    <source>
        <dbReference type="ARBA" id="ARBA00022692"/>
    </source>
</evidence>
<name>A0AAE3ZZ56_9ACTN</name>
<organism evidence="8 9">
    <name type="scientific">Catenuloplanes niger</name>
    <dbReference type="NCBI Taxonomy" id="587534"/>
    <lineage>
        <taxon>Bacteria</taxon>
        <taxon>Bacillati</taxon>
        <taxon>Actinomycetota</taxon>
        <taxon>Actinomycetes</taxon>
        <taxon>Micromonosporales</taxon>
        <taxon>Micromonosporaceae</taxon>
        <taxon>Catenuloplanes</taxon>
    </lineage>
</organism>
<accession>A0AAE3ZZ56</accession>
<evidence type="ECO:0000256" key="6">
    <source>
        <dbReference type="ARBA" id="ARBA00023136"/>
    </source>
</evidence>
<dbReference type="EMBL" id="JAVDYC010000001">
    <property type="protein sequence ID" value="MDR7327516.1"/>
    <property type="molecule type" value="Genomic_DNA"/>
</dbReference>
<keyword evidence="4" id="KW-0812">Transmembrane</keyword>
<evidence type="ECO:0000256" key="3">
    <source>
        <dbReference type="ARBA" id="ARBA00022475"/>
    </source>
</evidence>
<gene>
    <name evidence="8" type="ORF">J2S44_007766</name>
</gene>
<reference evidence="8 9" key="1">
    <citation type="submission" date="2023-07" db="EMBL/GenBank/DDBJ databases">
        <title>Sequencing the genomes of 1000 actinobacteria strains.</title>
        <authorList>
            <person name="Klenk H.-P."/>
        </authorList>
    </citation>
    <scope>NUCLEOTIDE SEQUENCE [LARGE SCALE GENOMIC DNA]</scope>
    <source>
        <strain evidence="8 9">DSM 44711</strain>
    </source>
</reference>
<keyword evidence="6" id="KW-0472">Membrane</keyword>
<evidence type="ECO:0000256" key="2">
    <source>
        <dbReference type="ARBA" id="ARBA00006448"/>
    </source>
</evidence>
<dbReference type="AlphaFoldDB" id="A0AAE3ZZ56"/>
<dbReference type="Proteomes" id="UP001183629">
    <property type="component" value="Unassembled WGS sequence"/>
</dbReference>
<keyword evidence="5" id="KW-1133">Transmembrane helix</keyword>
<comment type="similarity">
    <text evidence="2">Belongs to the UPF0702 family.</text>
</comment>
<dbReference type="InterPro" id="IPR007353">
    <property type="entry name" value="DUF421"/>
</dbReference>
<comment type="caution">
    <text evidence="8">The sequence shown here is derived from an EMBL/GenBank/DDBJ whole genome shotgun (WGS) entry which is preliminary data.</text>
</comment>
<evidence type="ECO:0000256" key="5">
    <source>
        <dbReference type="ARBA" id="ARBA00022989"/>
    </source>
</evidence>
<dbReference type="RefSeq" id="WP_310424889.1">
    <property type="nucleotide sequence ID" value="NZ_JAVDYC010000001.1"/>
</dbReference>
<proteinExistence type="inferred from homology"/>
<keyword evidence="9" id="KW-1185">Reference proteome</keyword>
<dbReference type="GO" id="GO:0005886">
    <property type="term" value="C:plasma membrane"/>
    <property type="evidence" value="ECO:0007669"/>
    <property type="project" value="UniProtKB-SubCell"/>
</dbReference>
<dbReference type="InterPro" id="IPR023090">
    <property type="entry name" value="UPF0702_alpha/beta_dom_sf"/>
</dbReference>
<sequence>MLLQLTGTWLSVRSTVTRRLLKSDPTLLAHRGRMLTAAMRRQRVTEAELSQAVRTQGMGNLSGVAAVVLETDGTLSVVPMAQLGDGGVLTGVDRGGEADTDFG</sequence>
<dbReference type="Gene3D" id="3.30.240.20">
    <property type="entry name" value="bsu07140 like domains"/>
    <property type="match status" value="1"/>
</dbReference>
<dbReference type="PANTHER" id="PTHR34582">
    <property type="entry name" value="UPF0702 TRANSMEMBRANE PROTEIN YCAP"/>
    <property type="match status" value="1"/>
</dbReference>
<dbReference type="PANTHER" id="PTHR34582:SF6">
    <property type="entry name" value="UPF0702 TRANSMEMBRANE PROTEIN YCAP"/>
    <property type="match status" value="1"/>
</dbReference>
<evidence type="ECO:0000259" key="7">
    <source>
        <dbReference type="Pfam" id="PF04239"/>
    </source>
</evidence>
<protein>
    <submittedName>
        <fullName evidence="8">Uncharacterized membrane protein YcaP (DUF421 family)</fullName>
    </submittedName>
</protein>
<evidence type="ECO:0000313" key="8">
    <source>
        <dbReference type="EMBL" id="MDR7327516.1"/>
    </source>
</evidence>
<evidence type="ECO:0000256" key="1">
    <source>
        <dbReference type="ARBA" id="ARBA00004651"/>
    </source>
</evidence>
<keyword evidence="3" id="KW-1003">Cell membrane</keyword>
<dbReference type="Pfam" id="PF04239">
    <property type="entry name" value="DUF421"/>
    <property type="match status" value="1"/>
</dbReference>
<feature type="domain" description="YetF C-terminal" evidence="7">
    <location>
        <begin position="14"/>
        <end position="82"/>
    </location>
</feature>
<evidence type="ECO:0000313" key="9">
    <source>
        <dbReference type="Proteomes" id="UP001183629"/>
    </source>
</evidence>